<sequence length="215" mass="23606">MKKIAFLCLAIALSTTYSCKQEKEKSVTTETENQENNTTTGKFSLVKEATKVSFTAYKTTDKVPVGGEFKKIEITNTTTGDTPLAALNGTTFKIPVNSLYTNDATETRDPKILGFFFGVMKNTEFISGTFNVYEDGKCSIDVTLNGKTANIFLTQEMTSENHYTFKGVMNLENWDALNAIASINKACEVLHTGADGVSKTWSEVAVEAQVVLEEK</sequence>
<dbReference type="Gene3D" id="2.40.128.110">
    <property type="entry name" value="Lipid/polyisoprenoid-binding, YceI-like"/>
    <property type="match status" value="1"/>
</dbReference>
<dbReference type="KEGG" id="fat:DVK85_02895"/>
<dbReference type="InterPro" id="IPR036761">
    <property type="entry name" value="TTHA0802/YceI-like_sf"/>
</dbReference>
<protein>
    <recommendedName>
        <fullName evidence="3">Lipid/polyisoprenoid-binding YceI-like domain-containing protein</fullName>
    </recommendedName>
</protein>
<name>A0A345H9H1_9FLAO</name>
<proteinExistence type="predicted"/>
<reference evidence="1 2" key="1">
    <citation type="submission" date="2018-07" db="EMBL/GenBank/DDBJ databases">
        <title>Complete genome sequence of Flavobacterium arcticum type strain SM1502T.</title>
        <authorList>
            <person name="Li Y."/>
            <person name="Li D.-D."/>
        </authorList>
    </citation>
    <scope>NUCLEOTIDE SEQUENCE [LARGE SCALE GENOMIC DNA]</scope>
    <source>
        <strain evidence="1 2">SM1502</strain>
    </source>
</reference>
<dbReference type="OrthoDB" id="5292899at2"/>
<dbReference type="EMBL" id="CP031188">
    <property type="protein sequence ID" value="AXG73231.1"/>
    <property type="molecule type" value="Genomic_DNA"/>
</dbReference>
<dbReference type="RefSeq" id="WP_114676992.1">
    <property type="nucleotide sequence ID" value="NZ_CP031188.1"/>
</dbReference>
<evidence type="ECO:0000313" key="2">
    <source>
        <dbReference type="Proteomes" id="UP000253951"/>
    </source>
</evidence>
<evidence type="ECO:0008006" key="3">
    <source>
        <dbReference type="Google" id="ProtNLM"/>
    </source>
</evidence>
<organism evidence="1 2">
    <name type="scientific">Flavobacterium arcticum</name>
    <dbReference type="NCBI Taxonomy" id="1784713"/>
    <lineage>
        <taxon>Bacteria</taxon>
        <taxon>Pseudomonadati</taxon>
        <taxon>Bacteroidota</taxon>
        <taxon>Flavobacteriia</taxon>
        <taxon>Flavobacteriales</taxon>
        <taxon>Flavobacteriaceae</taxon>
        <taxon>Flavobacterium</taxon>
    </lineage>
</organism>
<dbReference type="PROSITE" id="PS51257">
    <property type="entry name" value="PROKAR_LIPOPROTEIN"/>
    <property type="match status" value="1"/>
</dbReference>
<accession>A0A345H9H1</accession>
<dbReference type="AlphaFoldDB" id="A0A345H9H1"/>
<gene>
    <name evidence="1" type="ORF">DVK85_02895</name>
</gene>
<keyword evidence="2" id="KW-1185">Reference proteome</keyword>
<dbReference type="Proteomes" id="UP000253951">
    <property type="component" value="Chromosome"/>
</dbReference>
<evidence type="ECO:0000313" key="1">
    <source>
        <dbReference type="EMBL" id="AXG73231.1"/>
    </source>
</evidence>